<dbReference type="WBParaSite" id="PSAMB.scaffold2810size21142.g20687.t1">
    <property type="protein sequence ID" value="PSAMB.scaffold2810size21142.g20687.t1"/>
    <property type="gene ID" value="PSAMB.scaffold2810size21142.g20687"/>
</dbReference>
<reference evidence="2" key="1">
    <citation type="submission" date="2022-11" db="UniProtKB">
        <authorList>
            <consortium name="WormBaseParasite"/>
        </authorList>
    </citation>
    <scope>IDENTIFICATION</scope>
</reference>
<evidence type="ECO:0000313" key="2">
    <source>
        <dbReference type="WBParaSite" id="PSAMB.scaffold2810size21142.g20687.t1"/>
    </source>
</evidence>
<keyword evidence="1" id="KW-1185">Reference proteome</keyword>
<dbReference type="Proteomes" id="UP000887566">
    <property type="component" value="Unplaced"/>
</dbReference>
<proteinExistence type="predicted"/>
<sequence length="95" mass="9929">MSQLKKANVLITGGSASIMRRYKQPTPSKKRATTAETTYAVKEAREKLSKDSGQLSEVDFGLSPAKDNVALIGHVGPAGALLVGATNCSSTPTHS</sequence>
<dbReference type="AlphaFoldDB" id="A0A914VZ71"/>
<name>A0A914VZ71_9BILA</name>
<organism evidence="1 2">
    <name type="scientific">Plectus sambesii</name>
    <dbReference type="NCBI Taxonomy" id="2011161"/>
    <lineage>
        <taxon>Eukaryota</taxon>
        <taxon>Metazoa</taxon>
        <taxon>Ecdysozoa</taxon>
        <taxon>Nematoda</taxon>
        <taxon>Chromadorea</taxon>
        <taxon>Plectida</taxon>
        <taxon>Plectina</taxon>
        <taxon>Plectoidea</taxon>
        <taxon>Plectidae</taxon>
        <taxon>Plectus</taxon>
    </lineage>
</organism>
<evidence type="ECO:0000313" key="1">
    <source>
        <dbReference type="Proteomes" id="UP000887566"/>
    </source>
</evidence>
<protein>
    <submittedName>
        <fullName evidence="2">Uncharacterized protein</fullName>
    </submittedName>
</protein>
<accession>A0A914VZ71</accession>